<name>A0ABX7EWT5_9HYPH</name>
<evidence type="ECO:0000256" key="1">
    <source>
        <dbReference type="SAM" id="MobiDB-lite"/>
    </source>
</evidence>
<dbReference type="PANTHER" id="PTHR30441">
    <property type="entry name" value="DUF748 DOMAIN-CONTAINING PROTEIN"/>
    <property type="match status" value="1"/>
</dbReference>
<accession>A0ABX7EWT5</accession>
<proteinExistence type="predicted"/>
<feature type="region of interest" description="Disordered" evidence="1">
    <location>
        <begin position="1"/>
        <end position="20"/>
    </location>
</feature>
<dbReference type="Proteomes" id="UP000596351">
    <property type="component" value="Chromosome"/>
</dbReference>
<feature type="compositionally biased region" description="Basic and acidic residues" evidence="1">
    <location>
        <begin position="1"/>
        <end position="11"/>
    </location>
</feature>
<evidence type="ECO:0000313" key="3">
    <source>
        <dbReference type="Proteomes" id="UP000596351"/>
    </source>
</evidence>
<reference evidence="2 3" key="1">
    <citation type="submission" date="2018-09" db="EMBL/GenBank/DDBJ databases">
        <title>Rhizobium sp. MAE2-X.</title>
        <authorList>
            <person name="Lee Y."/>
            <person name="Jeon C.O."/>
        </authorList>
    </citation>
    <scope>NUCLEOTIDE SEQUENCE [LARGE SCALE GENOMIC DNA]</scope>
    <source>
        <strain evidence="2 3">MAE2-X</strain>
    </source>
</reference>
<dbReference type="PANTHER" id="PTHR30441:SF4">
    <property type="entry name" value="PROTEIN ASMA"/>
    <property type="match status" value="1"/>
</dbReference>
<keyword evidence="3" id="KW-1185">Reference proteome</keyword>
<protein>
    <recommendedName>
        <fullName evidence="4">AsmA family protein</fullName>
    </recommendedName>
</protein>
<evidence type="ECO:0000313" key="2">
    <source>
        <dbReference type="EMBL" id="QRF51842.1"/>
    </source>
</evidence>
<dbReference type="EMBL" id="CP032405">
    <property type="protein sequence ID" value="QRF51842.1"/>
    <property type="molecule type" value="Genomic_DNA"/>
</dbReference>
<sequence>MRNPGRGDHSSRPSSRWPPGRRRGMIKLALLIAAGILTVSIVLRLSAPYLVSSAVVRSAIASSIAAWVGHEVTIDDVADIGFWPQPEITLTGIKVTRVTDGETETLGQVDRLSARFGLISALAGRPDFSAFRLERPRIQVWRGVDGGLDWSDQGVLSDAVRAAVAAKSGGQTNIAADKAEIGTVDIIDGEVTLTDVASGASFIASGVNANIDWPGLAAPLSGQGTFRLGDTPVSVRLQTPTPLVLIGGAASRVDASATIAESSAEVRGTVSLREASAENTDINLRISDVPKTAAALGLRLAGTERWRTAAIKARVTHAEDEWRFENLAFEINGSRGDGILALRNRPGDRPLLSSTLAIDHLQLDDLLQALSINVGDRANVRLPGLTRWVDIDLRLSAATAAFGVFPMTDLGASLIGRGDALNLVVADTRFLGGTIAARLSGTGEGFDKGADVAVNMTRVDLGGLMSRLSLDGGPSLKGTGSVGFNAKLVGTGWQRNIEGMSGRLTIASDNGVISGFSANGLRRLAADRAYFQLSATGNDGFDYRTLDIAVSFSEGSAEVERAAIIGEREKLDLSGIVPYSRQALALTGALSVASNGDQTQSPLSFFIGGAWSDPVISPIPARSAPGQ</sequence>
<organism evidence="2 3">
    <name type="scientific">Rhizobium rosettiformans</name>
    <dbReference type="NCBI Taxonomy" id="1368430"/>
    <lineage>
        <taxon>Bacteria</taxon>
        <taxon>Pseudomonadati</taxon>
        <taxon>Pseudomonadota</taxon>
        <taxon>Alphaproteobacteria</taxon>
        <taxon>Hyphomicrobiales</taxon>
        <taxon>Rhizobiaceae</taxon>
        <taxon>Rhizobium/Agrobacterium group</taxon>
        <taxon>Rhizobium</taxon>
    </lineage>
</organism>
<dbReference type="InterPro" id="IPR052894">
    <property type="entry name" value="AsmA-related"/>
</dbReference>
<evidence type="ECO:0008006" key="4">
    <source>
        <dbReference type="Google" id="ProtNLM"/>
    </source>
</evidence>
<gene>
    <name evidence="2" type="ORF">D4A92_10535</name>
</gene>